<accession>A0ABS1E5H2</accession>
<dbReference type="Gene3D" id="3.40.50.620">
    <property type="entry name" value="HUPs"/>
    <property type="match status" value="1"/>
</dbReference>
<evidence type="ECO:0000256" key="2">
    <source>
        <dbReference type="ARBA" id="ARBA00012737"/>
    </source>
</evidence>
<dbReference type="SUPFAM" id="SSF56235">
    <property type="entry name" value="N-terminal nucleophile aminohydrolases (Ntn hydrolases)"/>
    <property type="match status" value="1"/>
</dbReference>
<evidence type="ECO:0000256" key="1">
    <source>
        <dbReference type="ARBA" id="ARBA00005187"/>
    </source>
</evidence>
<evidence type="ECO:0000256" key="3">
    <source>
        <dbReference type="ARBA" id="ARBA00048741"/>
    </source>
</evidence>
<dbReference type="SUPFAM" id="SSF52402">
    <property type="entry name" value="Adenine nucleotide alpha hydrolases-like"/>
    <property type="match status" value="1"/>
</dbReference>
<dbReference type="EMBL" id="NRSH01000087">
    <property type="protein sequence ID" value="MBK1726993.1"/>
    <property type="molecule type" value="Genomic_DNA"/>
</dbReference>
<name>A0ABS1E5H2_9GAMM</name>
<evidence type="ECO:0000313" key="5">
    <source>
        <dbReference type="Proteomes" id="UP000738126"/>
    </source>
</evidence>
<comment type="caution">
    <text evidence="4">The sequence shown here is derived from an EMBL/GenBank/DDBJ whole genome shotgun (WGS) entry which is preliminary data.</text>
</comment>
<protein>
    <recommendedName>
        <fullName evidence="2">asparagine synthase (glutamine-hydrolyzing)</fullName>
        <ecNumber evidence="2">6.3.5.4</ecNumber>
    </recommendedName>
</protein>
<organism evidence="4 5">
    <name type="scientific">Halorhodospira neutriphila</name>
    <dbReference type="NCBI Taxonomy" id="168379"/>
    <lineage>
        <taxon>Bacteria</taxon>
        <taxon>Pseudomonadati</taxon>
        <taxon>Pseudomonadota</taxon>
        <taxon>Gammaproteobacteria</taxon>
        <taxon>Chromatiales</taxon>
        <taxon>Ectothiorhodospiraceae</taxon>
        <taxon>Halorhodospira</taxon>
    </lineage>
</organism>
<dbReference type="EC" id="6.3.5.4" evidence="2"/>
<dbReference type="InterPro" id="IPR029055">
    <property type="entry name" value="Ntn_hydrolases_N"/>
</dbReference>
<dbReference type="InterPro" id="IPR051786">
    <property type="entry name" value="ASN_synthetase/amidase"/>
</dbReference>
<dbReference type="RefSeq" id="WP_200259363.1">
    <property type="nucleotide sequence ID" value="NZ_NRSH01000087.1"/>
</dbReference>
<comment type="pathway">
    <text evidence="1">Amino-acid biosynthesis; L-asparagine biosynthesis; L-asparagine from L-aspartate (L-Gln route): step 1/1.</text>
</comment>
<keyword evidence="5" id="KW-1185">Reference proteome</keyword>
<dbReference type="PANTHER" id="PTHR43284">
    <property type="entry name" value="ASPARAGINE SYNTHETASE (GLUTAMINE-HYDROLYZING)"/>
    <property type="match status" value="1"/>
</dbReference>
<evidence type="ECO:0000313" key="4">
    <source>
        <dbReference type="EMBL" id="MBK1726993.1"/>
    </source>
</evidence>
<proteinExistence type="predicted"/>
<dbReference type="Proteomes" id="UP000738126">
    <property type="component" value="Unassembled WGS sequence"/>
</dbReference>
<sequence>MTPGAFESSAALAADITSSGPSLVAEIRSSPEEVTLTADRLGMLPVFYAESCGRLIAGKSLSAVVQRLSAPRFDDEAVSAYFTLGYYVGDRTPVEGVRVLRPGETVRMRDGVLQRTERWAPPAPFRGGYGDAVEAYRERFAASVRKRLVHSAVLPISGGRDSRHILGELLRQGARPARLITLVTGETSDPEIAVRIADRAGLPLQEIPQGPSAVERERCKARSNHYLTDENAWFVDLLPHLEGPLLDGIGGDVLSNGLYFDAKTTELLRRGDVETAAAHYCARFGTGYRAFLSRPYRRRWARPVGMPLIAAELGRYQSAPDPVKAFLFWNRTRREIALLPLGMAAERVPVLLPYLDDGLLDFLLSLPAEEFGQPGFHDATIQSACPGLADIPYAGKLKRGGASRRKPREVLSLLGASRSPLINYGRLAVQGGEALYQGTAAGVLANFRRYYPLIALSQDLGVQ</sequence>
<gene>
    <name evidence="4" type="ORF">CKO13_08150</name>
</gene>
<dbReference type="InterPro" id="IPR014729">
    <property type="entry name" value="Rossmann-like_a/b/a_fold"/>
</dbReference>
<reference evidence="4 5" key="1">
    <citation type="journal article" date="2020" name="Microorganisms">
        <title>Osmotic Adaptation and Compatible Solute Biosynthesis of Phototrophic Bacteria as Revealed from Genome Analyses.</title>
        <authorList>
            <person name="Imhoff J.F."/>
            <person name="Rahn T."/>
            <person name="Kunzel S."/>
            <person name="Keller A."/>
            <person name="Neulinger S.C."/>
        </authorList>
    </citation>
    <scope>NUCLEOTIDE SEQUENCE [LARGE SCALE GENOMIC DNA]</scope>
    <source>
        <strain evidence="4 5">DSM 15116</strain>
    </source>
</reference>
<comment type="catalytic activity">
    <reaction evidence="3">
        <text>L-aspartate + L-glutamine + ATP + H2O = L-asparagine + L-glutamate + AMP + diphosphate + H(+)</text>
        <dbReference type="Rhea" id="RHEA:12228"/>
        <dbReference type="ChEBI" id="CHEBI:15377"/>
        <dbReference type="ChEBI" id="CHEBI:15378"/>
        <dbReference type="ChEBI" id="CHEBI:29985"/>
        <dbReference type="ChEBI" id="CHEBI:29991"/>
        <dbReference type="ChEBI" id="CHEBI:30616"/>
        <dbReference type="ChEBI" id="CHEBI:33019"/>
        <dbReference type="ChEBI" id="CHEBI:58048"/>
        <dbReference type="ChEBI" id="CHEBI:58359"/>
        <dbReference type="ChEBI" id="CHEBI:456215"/>
        <dbReference type="EC" id="6.3.5.4"/>
    </reaction>
</comment>
<dbReference type="PANTHER" id="PTHR43284:SF1">
    <property type="entry name" value="ASPARAGINE SYNTHETASE"/>
    <property type="match status" value="1"/>
</dbReference>